<gene>
    <name evidence="1" type="ORF">N7494_001162</name>
</gene>
<accession>A0AAD6D9H1</accession>
<dbReference type="EMBL" id="JAQIZZ010000001">
    <property type="protein sequence ID" value="KAJ5557247.1"/>
    <property type="molecule type" value="Genomic_DNA"/>
</dbReference>
<protein>
    <submittedName>
        <fullName evidence="1">Triacylglycerol lipase</fullName>
    </submittedName>
</protein>
<dbReference type="Proteomes" id="UP001220324">
    <property type="component" value="Unassembled WGS sequence"/>
</dbReference>
<name>A0AAD6D9H1_9EURO</name>
<proteinExistence type="predicted"/>
<dbReference type="AlphaFoldDB" id="A0AAD6D9H1"/>
<organism evidence="1 2">
    <name type="scientific">Penicillium frequentans</name>
    <dbReference type="NCBI Taxonomy" id="3151616"/>
    <lineage>
        <taxon>Eukaryota</taxon>
        <taxon>Fungi</taxon>
        <taxon>Dikarya</taxon>
        <taxon>Ascomycota</taxon>
        <taxon>Pezizomycotina</taxon>
        <taxon>Eurotiomycetes</taxon>
        <taxon>Eurotiomycetidae</taxon>
        <taxon>Eurotiales</taxon>
        <taxon>Aspergillaceae</taxon>
        <taxon>Penicillium</taxon>
    </lineage>
</organism>
<reference evidence="1 2" key="1">
    <citation type="journal article" date="2023" name="IMA Fungus">
        <title>Comparative genomic study of the Penicillium genus elucidates a diverse pangenome and 15 lateral gene transfer events.</title>
        <authorList>
            <person name="Petersen C."/>
            <person name="Sorensen T."/>
            <person name="Nielsen M.R."/>
            <person name="Sondergaard T.E."/>
            <person name="Sorensen J.L."/>
            <person name="Fitzpatrick D.A."/>
            <person name="Frisvad J.C."/>
            <person name="Nielsen K.L."/>
        </authorList>
    </citation>
    <scope>NUCLEOTIDE SEQUENCE [LARGE SCALE GENOMIC DNA]</scope>
    <source>
        <strain evidence="1 2">IBT 35679</strain>
    </source>
</reference>
<keyword evidence="2" id="KW-1185">Reference proteome</keyword>
<evidence type="ECO:0000313" key="2">
    <source>
        <dbReference type="Proteomes" id="UP001220324"/>
    </source>
</evidence>
<comment type="caution">
    <text evidence="1">The sequence shown here is derived from an EMBL/GenBank/DDBJ whole genome shotgun (WGS) entry which is preliminary data.</text>
</comment>
<sequence>MRLPEPREWILIVSVMLESVKSFDERHPELIEDLETEFNIQTINDPHLVVTLLEDMPERQSSLPKAVFVVDKALLLPSNHFVWDAILGYVRKGGLCITMGHFALCKETDNSFFRMAGLSWGLGRCDRVILTLNQATARGFMDASLPNMFDMHGTTLINVDPDHRLYNIGAPLSKDFSRNVPEESTVAMAHVGHGWLAYVGDENIGSGSRQVIDAMCGLFRRF</sequence>
<evidence type="ECO:0000313" key="1">
    <source>
        <dbReference type="EMBL" id="KAJ5557247.1"/>
    </source>
</evidence>